<protein>
    <submittedName>
        <fullName evidence="1">Uncharacterized protein</fullName>
    </submittedName>
</protein>
<reference evidence="1 2" key="1">
    <citation type="submission" date="2017-12" db="EMBL/GenBank/DDBJ databases">
        <title>Comparative genomics of Botrytis spp.</title>
        <authorList>
            <person name="Valero-Jimenez C.A."/>
            <person name="Tapia P."/>
            <person name="Veloso J."/>
            <person name="Silva-Moreno E."/>
            <person name="Staats M."/>
            <person name="Valdes J.H."/>
            <person name="Van Kan J.A.L."/>
        </authorList>
    </citation>
    <scope>NUCLEOTIDE SEQUENCE [LARGE SCALE GENOMIC DNA]</scope>
    <source>
        <strain evidence="1 2">Bp0003</strain>
    </source>
</reference>
<accession>A0A4Z1FU85</accession>
<evidence type="ECO:0000313" key="2">
    <source>
        <dbReference type="Proteomes" id="UP000297910"/>
    </source>
</evidence>
<name>A0A4Z1FU85_9HELO</name>
<organism evidence="1 2">
    <name type="scientific">Botrytis paeoniae</name>
    <dbReference type="NCBI Taxonomy" id="278948"/>
    <lineage>
        <taxon>Eukaryota</taxon>
        <taxon>Fungi</taxon>
        <taxon>Dikarya</taxon>
        <taxon>Ascomycota</taxon>
        <taxon>Pezizomycotina</taxon>
        <taxon>Leotiomycetes</taxon>
        <taxon>Helotiales</taxon>
        <taxon>Sclerotiniaceae</taxon>
        <taxon>Botrytis</taxon>
    </lineage>
</organism>
<comment type="caution">
    <text evidence="1">The sequence shown here is derived from an EMBL/GenBank/DDBJ whole genome shotgun (WGS) entry which is preliminary data.</text>
</comment>
<dbReference type="EMBL" id="PQXI01000083">
    <property type="protein sequence ID" value="TGO25307.1"/>
    <property type="molecule type" value="Genomic_DNA"/>
</dbReference>
<gene>
    <name evidence="1" type="ORF">BPAE_0083g00400</name>
</gene>
<proteinExistence type="predicted"/>
<sequence length="62" mass="7082">MDENGCKYVRIIGPGEEKRWALDIYDEKQIQCEISALCLMLEGALTVDDAVPSIQHIDRKFI</sequence>
<evidence type="ECO:0000313" key="1">
    <source>
        <dbReference type="EMBL" id="TGO25307.1"/>
    </source>
</evidence>
<dbReference type="AlphaFoldDB" id="A0A4Z1FU85"/>
<keyword evidence="2" id="KW-1185">Reference proteome</keyword>
<dbReference type="Proteomes" id="UP000297910">
    <property type="component" value="Unassembled WGS sequence"/>
</dbReference>